<evidence type="ECO:0000256" key="8">
    <source>
        <dbReference type="ARBA" id="ARBA00024647"/>
    </source>
</evidence>
<evidence type="ECO:0000256" key="6">
    <source>
        <dbReference type="ARBA" id="ARBA00023125"/>
    </source>
</evidence>
<keyword evidence="13" id="KW-1185">Reference proteome</keyword>
<dbReference type="EMBL" id="AGEI01000020">
    <property type="protein sequence ID" value="EHR34463.1"/>
    <property type="molecule type" value="Genomic_DNA"/>
</dbReference>
<dbReference type="SUPFAM" id="SSF48334">
    <property type="entry name" value="DNA repair protein MutS, domain III"/>
    <property type="match status" value="1"/>
</dbReference>
<comment type="similarity">
    <text evidence="1 9 10">Belongs to the DNA mismatch repair MutS family.</text>
</comment>
<dbReference type="SUPFAM" id="SSF53150">
    <property type="entry name" value="DNA repair protein MutS, domain II"/>
    <property type="match status" value="1"/>
</dbReference>
<dbReference type="PATRIC" id="fig|883114.3.peg.762"/>
<accession>H3NN59</accession>
<organism evidence="12 13">
    <name type="scientific">Helcococcus kunzii ATCC 51366</name>
    <dbReference type="NCBI Taxonomy" id="883114"/>
    <lineage>
        <taxon>Bacteria</taxon>
        <taxon>Bacillati</taxon>
        <taxon>Bacillota</taxon>
        <taxon>Tissierellia</taxon>
        <taxon>Tissierellales</taxon>
        <taxon>Peptoniphilaceae</taxon>
        <taxon>Helcococcus</taxon>
    </lineage>
</organism>
<dbReference type="InterPro" id="IPR007696">
    <property type="entry name" value="DNA_mismatch_repair_MutS_core"/>
</dbReference>
<gene>
    <name evidence="9" type="primary">mutS</name>
    <name evidence="12" type="ORF">HMPREF9709_00770</name>
</gene>
<dbReference type="Pfam" id="PF05192">
    <property type="entry name" value="MutS_III"/>
    <property type="match status" value="1"/>
</dbReference>
<dbReference type="InterPro" id="IPR027417">
    <property type="entry name" value="P-loop_NTPase"/>
</dbReference>
<dbReference type="FunFam" id="1.10.1420.10:FF:000001">
    <property type="entry name" value="DNA mismatch repair protein MutS"/>
    <property type="match status" value="1"/>
</dbReference>
<evidence type="ECO:0000256" key="2">
    <source>
        <dbReference type="ARBA" id="ARBA00021982"/>
    </source>
</evidence>
<dbReference type="NCBIfam" id="NF003810">
    <property type="entry name" value="PRK05399.1"/>
    <property type="match status" value="1"/>
</dbReference>
<reference evidence="12 13" key="1">
    <citation type="submission" date="2012-01" db="EMBL/GenBank/DDBJ databases">
        <title>The Genome Sequence of Helcococcus kunzii ATCC 51366.</title>
        <authorList>
            <consortium name="The Broad Institute Genome Sequencing Platform"/>
            <person name="Earl A."/>
            <person name="Ward D."/>
            <person name="Feldgarden M."/>
            <person name="Gevers D."/>
            <person name="Huys G."/>
            <person name="Young S.K."/>
            <person name="Zeng Q."/>
            <person name="Gargeya S."/>
            <person name="Fitzgerald M."/>
            <person name="Haas B."/>
            <person name="Abouelleil A."/>
            <person name="Alvarado L."/>
            <person name="Arachchi H.M."/>
            <person name="Berlin A."/>
            <person name="Chapman S.B."/>
            <person name="Gearin G."/>
            <person name="Goldberg J."/>
            <person name="Griggs A."/>
            <person name="Gujja S."/>
            <person name="Hansen M."/>
            <person name="Heiman D."/>
            <person name="Howarth C."/>
            <person name="Larimer J."/>
            <person name="Lui A."/>
            <person name="MacDonald P.J.P."/>
            <person name="McCowen C."/>
            <person name="Montmayeur A."/>
            <person name="Murphy C."/>
            <person name="Neiman D."/>
            <person name="Pearson M."/>
            <person name="Priest M."/>
            <person name="Roberts A."/>
            <person name="Saif S."/>
            <person name="Shea T."/>
            <person name="Sisk P."/>
            <person name="Stolte C."/>
            <person name="Sykes S."/>
            <person name="Wortman J."/>
            <person name="Nusbaum C."/>
            <person name="Birren B."/>
        </authorList>
    </citation>
    <scope>NUCLEOTIDE SEQUENCE [LARGE SCALE GENOMIC DNA]</scope>
    <source>
        <strain evidence="12 13">ATCC 51366</strain>
    </source>
</reference>
<dbReference type="SMART" id="SM00534">
    <property type="entry name" value="MUTSac"/>
    <property type="match status" value="1"/>
</dbReference>
<dbReference type="eggNOG" id="COG0249">
    <property type="taxonomic scope" value="Bacteria"/>
</dbReference>
<dbReference type="PIRSF" id="PIRSF037677">
    <property type="entry name" value="DNA_mis_repair_Msh6"/>
    <property type="match status" value="1"/>
</dbReference>
<dbReference type="InterPro" id="IPR036678">
    <property type="entry name" value="MutS_con_dom_sf"/>
</dbReference>
<evidence type="ECO:0000256" key="3">
    <source>
        <dbReference type="ARBA" id="ARBA00022741"/>
    </source>
</evidence>
<dbReference type="FunFam" id="3.40.50.300:FF:000870">
    <property type="entry name" value="MutS protein homolog 4"/>
    <property type="match status" value="1"/>
</dbReference>
<keyword evidence="3 9" id="KW-0547">Nucleotide-binding</keyword>
<feature type="binding site" evidence="9">
    <location>
        <begin position="624"/>
        <end position="631"/>
    </location>
    <ligand>
        <name>ATP</name>
        <dbReference type="ChEBI" id="CHEBI:30616"/>
    </ligand>
</feature>
<comment type="caution">
    <text evidence="12">The sequence shown here is derived from an EMBL/GenBank/DDBJ whole genome shotgun (WGS) entry which is preliminary data.</text>
</comment>
<evidence type="ECO:0000256" key="4">
    <source>
        <dbReference type="ARBA" id="ARBA00022763"/>
    </source>
</evidence>
<evidence type="ECO:0000313" key="12">
    <source>
        <dbReference type="EMBL" id="EHR34463.1"/>
    </source>
</evidence>
<dbReference type="AlphaFoldDB" id="H3NN59"/>
<protein>
    <recommendedName>
        <fullName evidence="2 9">DNA mismatch repair protein MutS</fullName>
    </recommendedName>
</protein>
<dbReference type="Gene3D" id="3.30.420.110">
    <property type="entry name" value="MutS, connector domain"/>
    <property type="match status" value="1"/>
</dbReference>
<proteinExistence type="inferred from homology"/>
<dbReference type="InterPro" id="IPR016151">
    <property type="entry name" value="DNA_mismatch_repair_MutS_N"/>
</dbReference>
<comment type="function">
    <text evidence="8 9">This protein is involved in the repair of mismatches in DNA. It is possible that it carries out the mismatch recognition step. This protein has a weak ATPase activity.</text>
</comment>
<dbReference type="GO" id="GO:0005829">
    <property type="term" value="C:cytosol"/>
    <property type="evidence" value="ECO:0007669"/>
    <property type="project" value="TreeGrafter"/>
</dbReference>
<dbReference type="Gene3D" id="1.10.1420.10">
    <property type="match status" value="2"/>
</dbReference>
<dbReference type="Proteomes" id="UP000004191">
    <property type="component" value="Unassembled WGS sequence"/>
</dbReference>
<dbReference type="GO" id="GO:0140664">
    <property type="term" value="F:ATP-dependent DNA damage sensor activity"/>
    <property type="evidence" value="ECO:0007669"/>
    <property type="project" value="InterPro"/>
</dbReference>
<keyword evidence="6 9" id="KW-0238">DNA-binding</keyword>
<dbReference type="InterPro" id="IPR007695">
    <property type="entry name" value="DNA_mismatch_repair_MutS-lik_N"/>
</dbReference>
<dbReference type="NCBIfam" id="TIGR01070">
    <property type="entry name" value="mutS1"/>
    <property type="match status" value="1"/>
</dbReference>
<dbReference type="Pfam" id="PF05188">
    <property type="entry name" value="MutS_II"/>
    <property type="match status" value="1"/>
</dbReference>
<evidence type="ECO:0000256" key="7">
    <source>
        <dbReference type="ARBA" id="ARBA00023204"/>
    </source>
</evidence>
<evidence type="ECO:0000313" key="13">
    <source>
        <dbReference type="Proteomes" id="UP000004191"/>
    </source>
</evidence>
<dbReference type="HOGENOM" id="CLU_002472_1_3_9"/>
<keyword evidence="7 9" id="KW-0234">DNA repair</keyword>
<dbReference type="GO" id="GO:0030983">
    <property type="term" value="F:mismatched DNA binding"/>
    <property type="evidence" value="ECO:0007669"/>
    <property type="project" value="InterPro"/>
</dbReference>
<dbReference type="InterPro" id="IPR045076">
    <property type="entry name" value="MutS"/>
</dbReference>
<keyword evidence="4 9" id="KW-0227">DNA damage</keyword>
<dbReference type="GO" id="GO:0006298">
    <property type="term" value="P:mismatch repair"/>
    <property type="evidence" value="ECO:0007669"/>
    <property type="project" value="UniProtKB-UniRule"/>
</dbReference>
<dbReference type="RefSeq" id="WP_005398124.1">
    <property type="nucleotide sequence ID" value="NZ_JH601088.1"/>
</dbReference>
<dbReference type="GO" id="GO:0003684">
    <property type="term" value="F:damaged DNA binding"/>
    <property type="evidence" value="ECO:0007669"/>
    <property type="project" value="UniProtKB-UniRule"/>
</dbReference>
<feature type="domain" description="DNA mismatch repair proteins mutS family" evidence="11">
    <location>
        <begin position="698"/>
        <end position="714"/>
    </location>
</feature>
<dbReference type="FunFam" id="3.40.1170.10:FF:000001">
    <property type="entry name" value="DNA mismatch repair protein MutS"/>
    <property type="match status" value="1"/>
</dbReference>
<evidence type="ECO:0000259" key="11">
    <source>
        <dbReference type="PROSITE" id="PS00486"/>
    </source>
</evidence>
<keyword evidence="5 9" id="KW-0067">ATP-binding</keyword>
<dbReference type="HAMAP" id="MF_00096">
    <property type="entry name" value="MutS"/>
    <property type="match status" value="1"/>
</dbReference>
<dbReference type="STRING" id="883114.HMPREF9709_00770"/>
<dbReference type="SMART" id="SM00533">
    <property type="entry name" value="MUTSd"/>
    <property type="match status" value="1"/>
</dbReference>
<evidence type="ECO:0000256" key="1">
    <source>
        <dbReference type="ARBA" id="ARBA00006271"/>
    </source>
</evidence>
<dbReference type="InterPro" id="IPR017261">
    <property type="entry name" value="DNA_mismatch_repair_MutS/MSH"/>
</dbReference>
<dbReference type="Pfam" id="PF05190">
    <property type="entry name" value="MutS_IV"/>
    <property type="match status" value="1"/>
</dbReference>
<dbReference type="Gene3D" id="3.40.1170.10">
    <property type="entry name" value="DNA repair protein MutS, domain I"/>
    <property type="match status" value="1"/>
</dbReference>
<dbReference type="Pfam" id="PF00488">
    <property type="entry name" value="MutS_V"/>
    <property type="match status" value="1"/>
</dbReference>
<dbReference type="Pfam" id="PF01624">
    <property type="entry name" value="MutS_I"/>
    <property type="match status" value="1"/>
</dbReference>
<dbReference type="InterPro" id="IPR007860">
    <property type="entry name" value="DNA_mmatch_repair_MutS_con_dom"/>
</dbReference>
<dbReference type="Gene3D" id="3.40.50.300">
    <property type="entry name" value="P-loop containing nucleotide triphosphate hydrolases"/>
    <property type="match status" value="1"/>
</dbReference>
<dbReference type="PROSITE" id="PS00486">
    <property type="entry name" value="DNA_MISMATCH_REPAIR_2"/>
    <property type="match status" value="1"/>
</dbReference>
<dbReference type="PANTHER" id="PTHR11361">
    <property type="entry name" value="DNA MISMATCH REPAIR PROTEIN MUTS FAMILY MEMBER"/>
    <property type="match status" value="1"/>
</dbReference>
<dbReference type="OrthoDB" id="9802448at2"/>
<evidence type="ECO:0000256" key="9">
    <source>
        <dbReference type="HAMAP-Rule" id="MF_00096"/>
    </source>
</evidence>
<dbReference type="SUPFAM" id="SSF52540">
    <property type="entry name" value="P-loop containing nucleoside triphosphate hydrolases"/>
    <property type="match status" value="1"/>
</dbReference>
<dbReference type="InterPro" id="IPR000432">
    <property type="entry name" value="DNA_mismatch_repair_MutS_C"/>
</dbReference>
<dbReference type="InterPro" id="IPR036187">
    <property type="entry name" value="DNA_mismatch_repair_MutS_sf"/>
</dbReference>
<dbReference type="InterPro" id="IPR007861">
    <property type="entry name" value="DNA_mismatch_repair_MutS_clamp"/>
</dbReference>
<dbReference type="PANTHER" id="PTHR11361:SF34">
    <property type="entry name" value="DNA MISMATCH REPAIR PROTEIN MSH1, MITOCHONDRIAL"/>
    <property type="match status" value="1"/>
</dbReference>
<evidence type="ECO:0000256" key="10">
    <source>
        <dbReference type="RuleBase" id="RU003756"/>
    </source>
</evidence>
<evidence type="ECO:0000256" key="5">
    <source>
        <dbReference type="ARBA" id="ARBA00022840"/>
    </source>
</evidence>
<dbReference type="GeneID" id="96998769"/>
<dbReference type="SUPFAM" id="SSF55271">
    <property type="entry name" value="DNA repair protein MutS, domain I"/>
    <property type="match status" value="1"/>
</dbReference>
<dbReference type="InterPro" id="IPR005748">
    <property type="entry name" value="DNA_mismatch_repair_MutS"/>
</dbReference>
<dbReference type="CDD" id="cd03284">
    <property type="entry name" value="ABC_MutS1"/>
    <property type="match status" value="1"/>
</dbReference>
<name>H3NN59_9FIRM</name>
<dbReference type="GO" id="GO:0005524">
    <property type="term" value="F:ATP binding"/>
    <property type="evidence" value="ECO:0007669"/>
    <property type="project" value="UniProtKB-UniRule"/>
</dbReference>
<sequence>MKSIDINKLTPMMQQYMKIKQQNMDKILFYRLGDFYEMFFDDAKIASKELELVLTGRECGLDEKAPMCGIPHHSANSYINRLVSKGYKVAIVEQVEDPSQAKGIVKRSVVKIISPGMQIDLDGKNADNNFLLSIYIDKNSTGISYIDISTGEFNTTEILNSTNIERDILDFISKVSPKEIVTNNKIELKGLNNHIEQNNIYLTLIDEKYNDIKIERNNIKRKIRRFNNSIFKDKYFSILSSSILLDYVYLFVENDLNHIDELKYIENNNFVKIDASTRQNLEIHKNLYDNTKTNTLLNVLDNANTPMGSRKINSWLEFPLLDKNKINERLECVDFLVQNTDLSSQISDILDEIYDLERILSKVSYQNANGRDLLNFRNSISKLPLFKDLLLNTNNKHFSKIGERFDALKDLHDLIEKSIREDVDQNITEGNLIKEGYNKELDDLRASSIIGNKKLIEYEKSERERTGIPKLKVSFNKNVGYFIELTSSYRDKAPDNYIRRQTLKNSERFITDELNEIADMILSSSNETMDLEYQLFNEIRETVAHNSTRIKESTDIIATIDALNSFARVALKNNYCRPIFNSENYISISKGRHPVVEQTMDENQFIANDTLIGRKNKTIQIITGPNMAGKSTYMRQVALIVLMSQIGSYVPADSCDISISDAIFTRIGASDNLAKGDSTFMVEMKEMSNIIKNATENSFVILDEVGRGTSTYDGYSIAKSIIEYISKNINCKTLFATHYHELTDLEDSMENVENLKVEIYEEKDNIVFLRKIVRGKTDRSYGIEVAKLSGLPDEILFRANVILSSLDKNILEENKQLSFASVNEDNENEIKRDLIIKELKSIDIDNLTPMDALQLINSFKNKAKDITDD</sequence>